<dbReference type="PANTHER" id="PTHR37957">
    <property type="entry name" value="BLR7070 PROTEIN"/>
    <property type="match status" value="1"/>
</dbReference>
<reference evidence="2" key="1">
    <citation type="journal article" date="2023" name="Mol. Phylogenet. Evol.">
        <title>Genome-scale phylogeny and comparative genomics of the fungal order Sordariales.</title>
        <authorList>
            <person name="Hensen N."/>
            <person name="Bonometti L."/>
            <person name="Westerberg I."/>
            <person name="Brannstrom I.O."/>
            <person name="Guillou S."/>
            <person name="Cros-Aarteil S."/>
            <person name="Calhoun S."/>
            <person name="Haridas S."/>
            <person name="Kuo A."/>
            <person name="Mondo S."/>
            <person name="Pangilinan J."/>
            <person name="Riley R."/>
            <person name="LaButti K."/>
            <person name="Andreopoulos B."/>
            <person name="Lipzen A."/>
            <person name="Chen C."/>
            <person name="Yan M."/>
            <person name="Daum C."/>
            <person name="Ng V."/>
            <person name="Clum A."/>
            <person name="Steindorff A."/>
            <person name="Ohm R.A."/>
            <person name="Martin F."/>
            <person name="Silar P."/>
            <person name="Natvig D.O."/>
            <person name="Lalanne C."/>
            <person name="Gautier V."/>
            <person name="Ament-Velasquez S.L."/>
            <person name="Kruys A."/>
            <person name="Hutchinson M.I."/>
            <person name="Powell A.J."/>
            <person name="Barry K."/>
            <person name="Miller A.N."/>
            <person name="Grigoriev I.V."/>
            <person name="Debuchy R."/>
            <person name="Gladieux P."/>
            <person name="Hiltunen Thoren M."/>
            <person name="Johannesson H."/>
        </authorList>
    </citation>
    <scope>NUCLEOTIDE SEQUENCE</scope>
    <source>
        <strain evidence="2">CBS 955.72</strain>
    </source>
</reference>
<accession>A0AAJ0HKW1</accession>
<evidence type="ECO:0000313" key="3">
    <source>
        <dbReference type="Proteomes" id="UP001275084"/>
    </source>
</evidence>
<organism evidence="2 3">
    <name type="scientific">Lasiosphaeria hispida</name>
    <dbReference type="NCBI Taxonomy" id="260671"/>
    <lineage>
        <taxon>Eukaryota</taxon>
        <taxon>Fungi</taxon>
        <taxon>Dikarya</taxon>
        <taxon>Ascomycota</taxon>
        <taxon>Pezizomycotina</taxon>
        <taxon>Sordariomycetes</taxon>
        <taxon>Sordariomycetidae</taxon>
        <taxon>Sordariales</taxon>
        <taxon>Lasiosphaeriaceae</taxon>
        <taxon>Lasiosphaeria</taxon>
    </lineage>
</organism>
<dbReference type="InterPro" id="IPR027372">
    <property type="entry name" value="Phytase-like_dom"/>
</dbReference>
<dbReference type="PANTHER" id="PTHR37957:SF1">
    <property type="entry name" value="PHYTASE-LIKE DOMAIN-CONTAINING PROTEIN"/>
    <property type="match status" value="1"/>
</dbReference>
<sequence>MCIILAGWWKNEGHLPIPTISSTTCHNKVYKYNELSGYGFVSADTVDKFNDTVSIGSSIAISQWKKKKNTYTGKLYGLPDRGWNTQGSQNTIPRVHVFDVTFIPANANKTSPPNFCTGLDADQDGGLNYPGFPTLPAATYAGDGFGGAGKGGKRIAIDAEGLVLSKDGGFWISDEYGPYIYKFDRSGKMVDAIRPPDAILPLRIGKPSFSSDTPPLFSPEKHPAPINPTQGRQNNQGFEGLTASPDGKWLYVLLQSAGRREGGSNSATRLYTRLLRYSTSTTGKKSIATYDSEYVVPLPVFTDAAGKTKVAAQSEIHYVSDSQFFILPRDSAVGACTADPTSVYRHVDVIDISKATNVKGLAHDAFNTTIASSDGVINGDITPATLCSFVDYNINTQLKRFGLHNGPPAASGLLNEKWESLALVPANGDGDGNDKKDEYFLFTISDNDFITQSGFINFGKIPYKDASGCNLDQQALVFKITLPQNSKPLIG</sequence>
<feature type="domain" description="Phytase-like" evidence="1">
    <location>
        <begin position="122"/>
        <end position="449"/>
    </location>
</feature>
<evidence type="ECO:0000259" key="1">
    <source>
        <dbReference type="Pfam" id="PF13449"/>
    </source>
</evidence>
<proteinExistence type="predicted"/>
<evidence type="ECO:0000313" key="2">
    <source>
        <dbReference type="EMBL" id="KAK3356453.1"/>
    </source>
</evidence>
<protein>
    <submittedName>
        <fullName evidence="2">Outer membrane autotransporter</fullName>
    </submittedName>
</protein>
<dbReference type="SUPFAM" id="SSF63829">
    <property type="entry name" value="Calcium-dependent phosphotriesterase"/>
    <property type="match status" value="1"/>
</dbReference>
<keyword evidence="3" id="KW-1185">Reference proteome</keyword>
<reference evidence="2" key="2">
    <citation type="submission" date="2023-06" db="EMBL/GenBank/DDBJ databases">
        <authorList>
            <consortium name="Lawrence Berkeley National Laboratory"/>
            <person name="Haridas S."/>
            <person name="Hensen N."/>
            <person name="Bonometti L."/>
            <person name="Westerberg I."/>
            <person name="Brannstrom I.O."/>
            <person name="Guillou S."/>
            <person name="Cros-Aarteil S."/>
            <person name="Calhoun S."/>
            <person name="Kuo A."/>
            <person name="Mondo S."/>
            <person name="Pangilinan J."/>
            <person name="Riley R."/>
            <person name="Labutti K."/>
            <person name="Andreopoulos B."/>
            <person name="Lipzen A."/>
            <person name="Chen C."/>
            <person name="Yanf M."/>
            <person name="Daum C."/>
            <person name="Ng V."/>
            <person name="Clum A."/>
            <person name="Steindorff A."/>
            <person name="Ohm R."/>
            <person name="Martin F."/>
            <person name="Silar P."/>
            <person name="Natvig D."/>
            <person name="Lalanne C."/>
            <person name="Gautier V."/>
            <person name="Ament-Velasquez S.L."/>
            <person name="Kruys A."/>
            <person name="Hutchinson M.I."/>
            <person name="Powell A.J."/>
            <person name="Barry K."/>
            <person name="Miller A.N."/>
            <person name="Grigoriev I.V."/>
            <person name="Debuchy R."/>
            <person name="Gladieux P."/>
            <person name="Thoren M.H."/>
            <person name="Johannesson H."/>
        </authorList>
    </citation>
    <scope>NUCLEOTIDE SEQUENCE</scope>
    <source>
        <strain evidence="2">CBS 955.72</strain>
    </source>
</reference>
<name>A0AAJ0HKW1_9PEZI</name>
<dbReference type="Pfam" id="PF13449">
    <property type="entry name" value="Phytase-like"/>
    <property type="match status" value="1"/>
</dbReference>
<comment type="caution">
    <text evidence="2">The sequence shown here is derived from an EMBL/GenBank/DDBJ whole genome shotgun (WGS) entry which is preliminary data.</text>
</comment>
<gene>
    <name evidence="2" type="ORF">B0T25DRAFT_621679</name>
</gene>
<dbReference type="Proteomes" id="UP001275084">
    <property type="component" value="Unassembled WGS sequence"/>
</dbReference>
<dbReference type="EMBL" id="JAUIQD010000003">
    <property type="protein sequence ID" value="KAK3356453.1"/>
    <property type="molecule type" value="Genomic_DNA"/>
</dbReference>
<dbReference type="AlphaFoldDB" id="A0AAJ0HKW1"/>